<dbReference type="Gene3D" id="3.40.140.10">
    <property type="entry name" value="Cytidine Deaminase, domain 2"/>
    <property type="match status" value="1"/>
</dbReference>
<dbReference type="EMBL" id="CP021780">
    <property type="protein sequence ID" value="ASA24285.1"/>
    <property type="molecule type" value="Genomic_DNA"/>
</dbReference>
<proteinExistence type="predicted"/>
<evidence type="ECO:0000313" key="2">
    <source>
        <dbReference type="Proteomes" id="UP000249890"/>
    </source>
</evidence>
<reference evidence="1 2" key="1">
    <citation type="submission" date="2017-06" db="EMBL/GenBank/DDBJ databases">
        <title>Complete genome sequence of Paenibacillus donghaensis KCTC 13049T isolated from East Sea sediment, South Korea.</title>
        <authorList>
            <person name="Jung B.K."/>
            <person name="Hong S.-J."/>
            <person name="Shin J.-H."/>
        </authorList>
    </citation>
    <scope>NUCLEOTIDE SEQUENCE [LARGE SCALE GENOMIC DNA]</scope>
    <source>
        <strain evidence="1 2">KCTC 13049</strain>
    </source>
</reference>
<protein>
    <recommendedName>
        <fullName evidence="3">JAB domain-containing protein</fullName>
    </recommendedName>
</protein>
<keyword evidence="2" id="KW-1185">Reference proteome</keyword>
<dbReference type="AlphaFoldDB" id="A0A2Z2KJC6"/>
<dbReference type="RefSeq" id="WP_087918270.1">
    <property type="nucleotide sequence ID" value="NZ_CP021780.1"/>
</dbReference>
<gene>
    <name evidence="1" type="ORF">B9T62_28095</name>
</gene>
<evidence type="ECO:0008006" key="3">
    <source>
        <dbReference type="Google" id="ProtNLM"/>
    </source>
</evidence>
<dbReference type="SUPFAM" id="SSF102712">
    <property type="entry name" value="JAB1/MPN domain"/>
    <property type="match status" value="1"/>
</dbReference>
<dbReference type="KEGG" id="pdh:B9T62_28095"/>
<accession>A0A2Z2KJC6</accession>
<evidence type="ECO:0000313" key="1">
    <source>
        <dbReference type="EMBL" id="ASA24285.1"/>
    </source>
</evidence>
<sequence>MLVHRYKDSRSTLEVEFSDDVLAFMLAQCTLSGELETGGILAGYYDDALNRAVIIKSSAAPIDSKQSRTRFYRGVHGLKDWLNTLWKLEKAYYVGEWHFHPFASSKMSIIDSKQMSSISNNKSMNCPEPILFIIGGNPRTAHSVSISIFMKNKKPLELSEYLPEII</sequence>
<name>A0A2Z2KJC6_9BACL</name>
<dbReference type="OrthoDB" id="517279at2"/>
<organism evidence="1 2">
    <name type="scientific">Paenibacillus donghaensis</name>
    <dbReference type="NCBI Taxonomy" id="414771"/>
    <lineage>
        <taxon>Bacteria</taxon>
        <taxon>Bacillati</taxon>
        <taxon>Bacillota</taxon>
        <taxon>Bacilli</taxon>
        <taxon>Bacillales</taxon>
        <taxon>Paenibacillaceae</taxon>
        <taxon>Paenibacillus</taxon>
    </lineage>
</organism>
<dbReference type="Proteomes" id="UP000249890">
    <property type="component" value="Chromosome"/>
</dbReference>